<dbReference type="PROSITE" id="PS51762">
    <property type="entry name" value="GH16_2"/>
    <property type="match status" value="1"/>
</dbReference>
<dbReference type="Pfam" id="PF26113">
    <property type="entry name" value="GH16_XgeA"/>
    <property type="match status" value="1"/>
</dbReference>
<protein>
    <recommendedName>
        <fullName evidence="1">GH16 domain-containing protein</fullName>
    </recommendedName>
</protein>
<evidence type="ECO:0000259" key="1">
    <source>
        <dbReference type="PROSITE" id="PS51762"/>
    </source>
</evidence>
<proteinExistence type="predicted"/>
<keyword evidence="3" id="KW-1185">Reference proteome</keyword>
<evidence type="ECO:0000313" key="2">
    <source>
        <dbReference type="EMBL" id="MDQ0120877.1"/>
    </source>
</evidence>
<sequence length="275" mass="29141">MRIARGCIGLVAGLLNLLLFAGVGLAAGTEPWPTTTPPVGVDAVPAAAVSSSVSIFTTPVGAPGSWSLQFEDNFDRLNRTAWTPYWFKDCGGSMMNKVLTCSSNVSVMGGELRLQMSGPGKGALVSTNPGDGVAGHSGASFGLGFYEARILFPGSCGTTIHNWPAWWTTGQSWPGNGENDIAEPLSGTMHSNYHSLFSNTTVSIPGCWAGQFHTYGLHRKAGRNDVYFDGRLVQSYATGDGAARHFLVINVGYWSGSPVFGPAAAVRVDYVRVWT</sequence>
<dbReference type="SUPFAM" id="SSF49899">
    <property type="entry name" value="Concanavalin A-like lectins/glucanases"/>
    <property type="match status" value="1"/>
</dbReference>
<dbReference type="PANTHER" id="PTHR10963">
    <property type="entry name" value="GLYCOSYL HYDROLASE-RELATED"/>
    <property type="match status" value="1"/>
</dbReference>
<organism evidence="2 3">
    <name type="scientific">Pseudarthrobacter defluvii</name>
    <dbReference type="NCBI Taxonomy" id="410837"/>
    <lineage>
        <taxon>Bacteria</taxon>
        <taxon>Bacillati</taxon>
        <taxon>Actinomycetota</taxon>
        <taxon>Actinomycetes</taxon>
        <taxon>Micrococcales</taxon>
        <taxon>Micrococcaceae</taxon>
        <taxon>Pseudarthrobacter</taxon>
    </lineage>
</organism>
<dbReference type="EMBL" id="JAUSSY010000020">
    <property type="protein sequence ID" value="MDQ0120877.1"/>
    <property type="molecule type" value="Genomic_DNA"/>
</dbReference>
<dbReference type="InterPro" id="IPR013320">
    <property type="entry name" value="ConA-like_dom_sf"/>
</dbReference>
<evidence type="ECO:0000313" key="3">
    <source>
        <dbReference type="Proteomes" id="UP001226389"/>
    </source>
</evidence>
<dbReference type="PANTHER" id="PTHR10963:SF24">
    <property type="entry name" value="GLYCOSIDASE C21B10.07-RELATED"/>
    <property type="match status" value="1"/>
</dbReference>
<feature type="domain" description="GH16" evidence="1">
    <location>
        <begin position="30"/>
        <end position="275"/>
    </location>
</feature>
<accession>A0ABT9UML0</accession>
<gene>
    <name evidence="2" type="ORF">J2T22_004087</name>
</gene>
<dbReference type="InterPro" id="IPR050546">
    <property type="entry name" value="Glycosyl_Hydrlase_16"/>
</dbReference>
<dbReference type="InterPro" id="IPR000757">
    <property type="entry name" value="Beta-glucanase-like"/>
</dbReference>
<dbReference type="RefSeq" id="WP_307493200.1">
    <property type="nucleotide sequence ID" value="NZ_JAUSSY010000020.1"/>
</dbReference>
<comment type="caution">
    <text evidence="2">The sequence shown here is derived from an EMBL/GenBank/DDBJ whole genome shotgun (WGS) entry which is preliminary data.</text>
</comment>
<name>A0ABT9UML0_9MICC</name>
<dbReference type="Proteomes" id="UP001226389">
    <property type="component" value="Unassembled WGS sequence"/>
</dbReference>
<dbReference type="Gene3D" id="2.60.120.200">
    <property type="match status" value="1"/>
</dbReference>
<reference evidence="2 3" key="1">
    <citation type="submission" date="2023-07" db="EMBL/GenBank/DDBJ databases">
        <title>Sorghum-associated microbial communities from plants grown in Nebraska, USA.</title>
        <authorList>
            <person name="Schachtman D."/>
        </authorList>
    </citation>
    <scope>NUCLEOTIDE SEQUENCE [LARGE SCALE GENOMIC DNA]</scope>
    <source>
        <strain evidence="2 3">DS994</strain>
    </source>
</reference>